<evidence type="ECO:0000256" key="6">
    <source>
        <dbReference type="ARBA" id="ARBA00022985"/>
    </source>
</evidence>
<keyword evidence="5 9" id="KW-0812">Transmembrane</keyword>
<sequence length="334" mass="35415">MTTAVPTVTHEISVVVPVYKGELTLRPLLAEIIALTEPTSSPAGILWRVTEVLLVHDNGPDRSAAVIRDLSDEHEFVRPVWLSRNFGQHSATLAGMASSGSEWIVTLDEDGQHDPADIGRLLDAAVAHAAPLVYAKPTNAKPHGAVRNAASRGAKALIASLADGQKTSDFQSFRLILGEIGRSVAAYAGSGVYLDIALGWVASRAVTADIFFRDEGERISGYSGRKLLSHFWRLVLSSGTRALRIVAIAGGVLAAIGVILAISFIIEWFSGAHLPAGWTSLMTVLLLTSGAVLISLGVVAEYLGTAVNMAMGKPPYLIISDPSDGPLGRHRKSE</sequence>
<evidence type="ECO:0000256" key="1">
    <source>
        <dbReference type="ARBA" id="ARBA00006739"/>
    </source>
</evidence>
<proteinExistence type="inferred from homology"/>
<dbReference type="PANTHER" id="PTHR48090">
    <property type="entry name" value="UNDECAPRENYL-PHOSPHATE 4-DEOXY-4-FORMAMIDO-L-ARABINOSE TRANSFERASE-RELATED"/>
    <property type="match status" value="1"/>
</dbReference>
<dbReference type="Pfam" id="PF00535">
    <property type="entry name" value="Glycos_transf_2"/>
    <property type="match status" value="1"/>
</dbReference>
<evidence type="ECO:0000256" key="8">
    <source>
        <dbReference type="ARBA" id="ARBA00023136"/>
    </source>
</evidence>
<feature type="transmembrane region" description="Helical" evidence="9">
    <location>
        <begin position="278"/>
        <end position="303"/>
    </location>
</feature>
<dbReference type="PANTHER" id="PTHR48090:SF3">
    <property type="entry name" value="UNDECAPRENYL-PHOSPHATE 4-DEOXY-4-FORMAMIDO-L-ARABINOSE TRANSFERASE"/>
    <property type="match status" value="1"/>
</dbReference>
<dbReference type="EMBL" id="BAABGP010000013">
    <property type="protein sequence ID" value="GAA4485280.1"/>
    <property type="molecule type" value="Genomic_DNA"/>
</dbReference>
<dbReference type="InterPro" id="IPR050256">
    <property type="entry name" value="Glycosyltransferase_2"/>
</dbReference>
<protein>
    <submittedName>
        <fullName evidence="11">Glycosyltransferase family 2 protein</fullName>
    </submittedName>
</protein>
<evidence type="ECO:0000256" key="4">
    <source>
        <dbReference type="ARBA" id="ARBA00022679"/>
    </source>
</evidence>
<evidence type="ECO:0000256" key="7">
    <source>
        <dbReference type="ARBA" id="ARBA00022989"/>
    </source>
</evidence>
<gene>
    <name evidence="11" type="ORF">GCM10023171_19430</name>
</gene>
<evidence type="ECO:0000256" key="5">
    <source>
        <dbReference type="ARBA" id="ARBA00022692"/>
    </source>
</evidence>
<dbReference type="InterPro" id="IPR029044">
    <property type="entry name" value="Nucleotide-diphossugar_trans"/>
</dbReference>
<dbReference type="Gene3D" id="3.90.550.10">
    <property type="entry name" value="Spore Coat Polysaccharide Biosynthesis Protein SpsA, Chain A"/>
    <property type="match status" value="1"/>
</dbReference>
<evidence type="ECO:0000256" key="2">
    <source>
        <dbReference type="ARBA" id="ARBA00022475"/>
    </source>
</evidence>
<keyword evidence="12" id="KW-1185">Reference proteome</keyword>
<accession>A0ABP8PEH0</accession>
<evidence type="ECO:0000313" key="11">
    <source>
        <dbReference type="EMBL" id="GAA4485280.1"/>
    </source>
</evidence>
<keyword evidence="8 9" id="KW-0472">Membrane</keyword>
<keyword evidence="2" id="KW-1003">Cell membrane</keyword>
<dbReference type="Proteomes" id="UP001500731">
    <property type="component" value="Unassembled WGS sequence"/>
</dbReference>
<organism evidence="11 12">
    <name type="scientific">Microbacterium panaciterrae</name>
    <dbReference type="NCBI Taxonomy" id="985759"/>
    <lineage>
        <taxon>Bacteria</taxon>
        <taxon>Bacillati</taxon>
        <taxon>Actinomycetota</taxon>
        <taxon>Actinomycetes</taxon>
        <taxon>Micrococcales</taxon>
        <taxon>Microbacteriaceae</taxon>
        <taxon>Microbacterium</taxon>
    </lineage>
</organism>
<evidence type="ECO:0000259" key="10">
    <source>
        <dbReference type="Pfam" id="PF00535"/>
    </source>
</evidence>
<keyword evidence="3" id="KW-0328">Glycosyltransferase</keyword>
<dbReference type="SUPFAM" id="SSF53448">
    <property type="entry name" value="Nucleotide-diphospho-sugar transferases"/>
    <property type="match status" value="1"/>
</dbReference>
<evidence type="ECO:0000256" key="3">
    <source>
        <dbReference type="ARBA" id="ARBA00022676"/>
    </source>
</evidence>
<reference evidence="12" key="1">
    <citation type="journal article" date="2019" name="Int. J. Syst. Evol. Microbiol.">
        <title>The Global Catalogue of Microorganisms (GCM) 10K type strain sequencing project: providing services to taxonomists for standard genome sequencing and annotation.</title>
        <authorList>
            <consortium name="The Broad Institute Genomics Platform"/>
            <consortium name="The Broad Institute Genome Sequencing Center for Infectious Disease"/>
            <person name="Wu L."/>
            <person name="Ma J."/>
        </authorList>
    </citation>
    <scope>NUCLEOTIDE SEQUENCE [LARGE SCALE GENOMIC DNA]</scope>
    <source>
        <strain evidence="12">JCM 17839</strain>
    </source>
</reference>
<evidence type="ECO:0000256" key="9">
    <source>
        <dbReference type="SAM" id="Phobius"/>
    </source>
</evidence>
<comment type="caution">
    <text evidence="11">The sequence shown here is derived from an EMBL/GenBank/DDBJ whole genome shotgun (WGS) entry which is preliminary data.</text>
</comment>
<keyword evidence="7 9" id="KW-1133">Transmembrane helix</keyword>
<name>A0ABP8PEH0_9MICO</name>
<feature type="domain" description="Glycosyltransferase 2-like" evidence="10">
    <location>
        <begin position="13"/>
        <end position="150"/>
    </location>
</feature>
<dbReference type="InterPro" id="IPR001173">
    <property type="entry name" value="Glyco_trans_2-like"/>
</dbReference>
<comment type="similarity">
    <text evidence="1">Belongs to the glycosyltransferase 2 family.</text>
</comment>
<keyword evidence="4" id="KW-0808">Transferase</keyword>
<evidence type="ECO:0000313" key="12">
    <source>
        <dbReference type="Proteomes" id="UP001500731"/>
    </source>
</evidence>
<feature type="transmembrane region" description="Helical" evidence="9">
    <location>
        <begin position="242"/>
        <end position="266"/>
    </location>
</feature>
<keyword evidence="6" id="KW-0448">Lipopolysaccharide biosynthesis</keyword>